<dbReference type="InterPro" id="IPR051698">
    <property type="entry name" value="Transposase_11-like"/>
</dbReference>
<dbReference type="NCBIfam" id="NF033564">
    <property type="entry name" value="transpos_ISAs1"/>
    <property type="match status" value="1"/>
</dbReference>
<dbReference type="InterPro" id="IPR032806">
    <property type="entry name" value="YbfD_N"/>
</dbReference>
<keyword evidence="3" id="KW-1185">Reference proteome</keyword>
<feature type="domain" description="H repeat-associated protein N-terminal" evidence="1">
    <location>
        <begin position="10"/>
        <end position="97"/>
    </location>
</feature>
<dbReference type="Proteomes" id="UP000323426">
    <property type="component" value="Unassembled WGS sequence"/>
</dbReference>
<dbReference type="AlphaFoldDB" id="A0A5M6DSG8"/>
<evidence type="ECO:0000313" key="3">
    <source>
        <dbReference type="Proteomes" id="UP000323426"/>
    </source>
</evidence>
<name>A0A5M6DSG8_9BACT</name>
<comment type="caution">
    <text evidence="2">The sequence shown here is derived from an EMBL/GenBank/DDBJ whole genome shotgun (WGS) entry which is preliminary data.</text>
</comment>
<dbReference type="PANTHER" id="PTHR30298:SF0">
    <property type="entry name" value="PROTEIN YBFL-RELATED"/>
    <property type="match status" value="1"/>
</dbReference>
<sequence>MARGRASLLDYLRTVPDFRRAQGRRYPLAETLCMVVMGIMSGYCGYREIGRFIRYNQQDLVTFLKLQRQQLPSYVTIRQVLMHVDFTALSAAFRCWVAAMGAGLTGRWLSIDGKSLKSTVSEYDKAQQNFVVLVSAFCQQTGMVEAVARFENGKQSEISSVWELLGRLQERGLLLTLDALHCQKKQSPSLSSSGSII</sequence>
<dbReference type="EMBL" id="VWSF01000001">
    <property type="protein sequence ID" value="KAA5549256.1"/>
    <property type="molecule type" value="Genomic_DNA"/>
</dbReference>
<gene>
    <name evidence="2" type="ORF">F0145_01285</name>
</gene>
<evidence type="ECO:0000313" key="2">
    <source>
        <dbReference type="EMBL" id="KAA5549256.1"/>
    </source>
</evidence>
<protein>
    <submittedName>
        <fullName evidence="2">ISAs1 family transposase</fullName>
    </submittedName>
</protein>
<proteinExistence type="predicted"/>
<dbReference type="InterPro" id="IPR047647">
    <property type="entry name" value="ISAs1_transpos"/>
</dbReference>
<evidence type="ECO:0000259" key="1">
    <source>
        <dbReference type="Pfam" id="PF13808"/>
    </source>
</evidence>
<dbReference type="Pfam" id="PF13808">
    <property type="entry name" value="DDE_Tnp_1_assoc"/>
    <property type="match status" value="1"/>
</dbReference>
<reference evidence="2 3" key="1">
    <citation type="submission" date="2019-09" db="EMBL/GenBank/DDBJ databases">
        <title>Genome sequence and assembly of Adhaeribacter sp.</title>
        <authorList>
            <person name="Chhetri G."/>
        </authorList>
    </citation>
    <scope>NUCLEOTIDE SEQUENCE [LARGE SCALE GENOMIC DNA]</scope>
    <source>
        <strain evidence="2 3">DK36</strain>
    </source>
</reference>
<accession>A0A5M6DSG8</accession>
<organism evidence="2 3">
    <name type="scientific">Adhaeribacter rhizoryzae</name>
    <dbReference type="NCBI Taxonomy" id="2607907"/>
    <lineage>
        <taxon>Bacteria</taxon>
        <taxon>Pseudomonadati</taxon>
        <taxon>Bacteroidota</taxon>
        <taxon>Cytophagia</taxon>
        <taxon>Cytophagales</taxon>
        <taxon>Hymenobacteraceae</taxon>
        <taxon>Adhaeribacter</taxon>
    </lineage>
</organism>
<dbReference type="PANTHER" id="PTHR30298">
    <property type="entry name" value="H REPEAT-ASSOCIATED PREDICTED TRANSPOSASE"/>
    <property type="match status" value="1"/>
</dbReference>